<dbReference type="PROSITE" id="PS00201">
    <property type="entry name" value="FLAVODOXIN"/>
    <property type="match status" value="1"/>
</dbReference>
<proteinExistence type="predicted"/>
<dbReference type="InterPro" id="IPR001226">
    <property type="entry name" value="Flavodoxin_CS"/>
</dbReference>
<accession>A0AAX0Q8C3</accession>
<organism evidence="1 2">
    <name type="scientific">Methanocorpusculum parvum</name>
    <dbReference type="NCBI Taxonomy" id="2193"/>
    <lineage>
        <taxon>Archaea</taxon>
        <taxon>Methanobacteriati</taxon>
        <taxon>Methanobacteriota</taxon>
        <taxon>Stenosarchaea group</taxon>
        <taxon>Methanomicrobia</taxon>
        <taxon>Methanomicrobiales</taxon>
        <taxon>Methanocorpusculaceae</taxon>
        <taxon>Methanocorpusculum</taxon>
    </lineage>
</organism>
<dbReference type="EMBL" id="LMVO01000012">
    <property type="protein sequence ID" value="PAV09474.1"/>
    <property type="molecule type" value="Genomic_DNA"/>
</dbReference>
<dbReference type="GO" id="GO:0009055">
    <property type="term" value="F:electron transfer activity"/>
    <property type="evidence" value="ECO:0007669"/>
    <property type="project" value="InterPro"/>
</dbReference>
<sequence>MYDPHADAGSCQKASEDGGETMKAIVYESNTGFTQKYAVMLSEKTGLPAFPLETAKNELQKGEEIFFLGWICAGKVSGYAKAAKLFSVQGAAAVGIMSPDETTIPQLRENNKITDIQLFFLQGGVALEKLSMIKRKILNMVAKTVEKAGPKNEGEREMIDALRIGGDFVRAENLDEIVAFIQEKER</sequence>
<dbReference type="GO" id="GO:0010181">
    <property type="term" value="F:FMN binding"/>
    <property type="evidence" value="ECO:0007669"/>
    <property type="project" value="InterPro"/>
</dbReference>
<name>A0AAX0Q8C3_9EURY</name>
<evidence type="ECO:0008006" key="3">
    <source>
        <dbReference type="Google" id="ProtNLM"/>
    </source>
</evidence>
<evidence type="ECO:0000313" key="2">
    <source>
        <dbReference type="Proteomes" id="UP000243820"/>
    </source>
</evidence>
<reference evidence="1 2" key="1">
    <citation type="journal article" date="2017" name="BMC Genomics">
        <title>Genomic analysis of methanogenic archaea reveals a shift towards energy conservation.</title>
        <authorList>
            <person name="Gilmore S.P."/>
            <person name="Henske J.K."/>
            <person name="Sexton J.A."/>
            <person name="Solomon K.V."/>
            <person name="Seppala S."/>
            <person name="Yoo J.I."/>
            <person name="Huyett L.M."/>
            <person name="Pressman A."/>
            <person name="Cogan J.Z."/>
            <person name="Kivenson V."/>
            <person name="Peng X."/>
            <person name="Tan Y."/>
            <person name="Valentine D.L."/>
            <person name="O'Malley M.A."/>
        </authorList>
    </citation>
    <scope>NUCLEOTIDE SEQUENCE [LARGE SCALE GENOMIC DNA]</scope>
    <source>
        <strain evidence="1 2">XII</strain>
    </source>
</reference>
<protein>
    <recommendedName>
        <fullName evidence="3">Flavodoxin domain-containing protein</fullName>
    </recommendedName>
</protein>
<evidence type="ECO:0000313" key="1">
    <source>
        <dbReference type="EMBL" id="PAV09474.1"/>
    </source>
</evidence>
<gene>
    <name evidence="1" type="ORF">ASJ83_02540</name>
</gene>
<dbReference type="Proteomes" id="UP000243820">
    <property type="component" value="Unassembled WGS sequence"/>
</dbReference>
<comment type="caution">
    <text evidence="1">The sequence shown here is derived from an EMBL/GenBank/DDBJ whole genome shotgun (WGS) entry which is preliminary data.</text>
</comment>
<dbReference type="AlphaFoldDB" id="A0AAX0Q8C3"/>
<keyword evidence="2" id="KW-1185">Reference proteome</keyword>